<sequence length="106" mass="12168">MIPLKKIDARDLLVGKQYLIEYTGPHVVSNPRFKGHFIGNILPECEYQCTLSKFTNVLQTGNVSIPDLKLQDCFYNYYEADALTRAATILLLQRITGDENFTFDNY</sequence>
<name>A0A6C0I2Y5_9ZZZZ</name>
<proteinExistence type="predicted"/>
<dbReference type="AlphaFoldDB" id="A0A6C0I2Y5"/>
<protein>
    <submittedName>
        <fullName evidence="1">Uncharacterized protein</fullName>
    </submittedName>
</protein>
<accession>A0A6C0I2Y5</accession>
<dbReference type="EMBL" id="MN740075">
    <property type="protein sequence ID" value="QHT86716.1"/>
    <property type="molecule type" value="Genomic_DNA"/>
</dbReference>
<reference evidence="1" key="1">
    <citation type="journal article" date="2020" name="Nature">
        <title>Giant virus diversity and host interactions through global metagenomics.</title>
        <authorList>
            <person name="Schulz F."/>
            <person name="Roux S."/>
            <person name="Paez-Espino D."/>
            <person name="Jungbluth S."/>
            <person name="Walsh D.A."/>
            <person name="Denef V.J."/>
            <person name="McMahon K.D."/>
            <person name="Konstantinidis K.T."/>
            <person name="Eloe-Fadrosh E.A."/>
            <person name="Kyrpides N.C."/>
            <person name="Woyke T."/>
        </authorList>
    </citation>
    <scope>NUCLEOTIDE SEQUENCE</scope>
    <source>
        <strain evidence="1">GVMAG-M-3300023184-18</strain>
    </source>
</reference>
<evidence type="ECO:0000313" key="1">
    <source>
        <dbReference type="EMBL" id="QHT86716.1"/>
    </source>
</evidence>
<organism evidence="1">
    <name type="scientific">viral metagenome</name>
    <dbReference type="NCBI Taxonomy" id="1070528"/>
    <lineage>
        <taxon>unclassified sequences</taxon>
        <taxon>metagenomes</taxon>
        <taxon>organismal metagenomes</taxon>
    </lineage>
</organism>